<protein>
    <submittedName>
        <fullName evidence="2">Uncharacterized protein</fullName>
    </submittedName>
</protein>
<evidence type="ECO:0000256" key="1">
    <source>
        <dbReference type="SAM" id="MobiDB-lite"/>
    </source>
</evidence>
<dbReference type="AlphaFoldDB" id="A0AAN6QGE1"/>
<keyword evidence="3" id="KW-1185">Reference proteome</keyword>
<accession>A0AAN6QGE1</accession>
<name>A0AAN6QGE1_9PEZI</name>
<evidence type="ECO:0000313" key="2">
    <source>
        <dbReference type="EMBL" id="KAK4109689.1"/>
    </source>
</evidence>
<evidence type="ECO:0000313" key="3">
    <source>
        <dbReference type="Proteomes" id="UP001302812"/>
    </source>
</evidence>
<gene>
    <name evidence="2" type="ORF">N656DRAFT_315212</name>
</gene>
<feature type="compositionally biased region" description="Polar residues" evidence="1">
    <location>
        <begin position="65"/>
        <end position="75"/>
    </location>
</feature>
<dbReference type="RefSeq" id="XP_064667259.1">
    <property type="nucleotide sequence ID" value="XM_064809215.1"/>
</dbReference>
<sequence length="320" mass="35695">MSNTYFLTDEEVELTQWRTVRNLVSSVLPAPFSQGRSRLKSASREPKPACRTAGPKRPVEGRQAVSASADQTDMVATQGRDRQAIPDRHTAIITAFNGGKWFASKVADAAVMWAQVPDESSGVNWKSGSQGLELILNSGREYIGRPNEDYNPEFERAAYIHGAQHVLRGLPRDLEPAEVAMLRRALPPNMAASTSRPIKGGEPQAADSPRNRNWVHTFALCLLGFMSALIAWMGPQVVNVGAKAIRLETQHKYCTRSLAMAIRRLCQVFRWAIDSMPGRLLSQAFEYISEGVYGALQEFTEKQAEPGWMWEQEQEQYSRG</sequence>
<reference evidence="2" key="2">
    <citation type="submission" date="2023-05" db="EMBL/GenBank/DDBJ databases">
        <authorList>
            <consortium name="Lawrence Berkeley National Laboratory"/>
            <person name="Steindorff A."/>
            <person name="Hensen N."/>
            <person name="Bonometti L."/>
            <person name="Westerberg I."/>
            <person name="Brannstrom I.O."/>
            <person name="Guillou S."/>
            <person name="Cros-Aarteil S."/>
            <person name="Calhoun S."/>
            <person name="Haridas S."/>
            <person name="Kuo A."/>
            <person name="Mondo S."/>
            <person name="Pangilinan J."/>
            <person name="Riley R."/>
            <person name="Labutti K."/>
            <person name="Andreopoulos B."/>
            <person name="Lipzen A."/>
            <person name="Chen C."/>
            <person name="Yanf M."/>
            <person name="Daum C."/>
            <person name="Ng V."/>
            <person name="Clum A."/>
            <person name="Ohm R."/>
            <person name="Martin F."/>
            <person name="Silar P."/>
            <person name="Natvig D."/>
            <person name="Lalanne C."/>
            <person name="Gautier V."/>
            <person name="Ament-Velasquez S.L."/>
            <person name="Kruys A."/>
            <person name="Hutchinson M.I."/>
            <person name="Powell A.J."/>
            <person name="Barry K."/>
            <person name="Miller A.N."/>
            <person name="Grigoriev I.V."/>
            <person name="Debuchy R."/>
            <person name="Gladieux P."/>
            <person name="Thoren M.H."/>
            <person name="Johannesson H."/>
        </authorList>
    </citation>
    <scope>NUCLEOTIDE SEQUENCE</scope>
    <source>
        <strain evidence="2">CBS 508.74</strain>
    </source>
</reference>
<feature type="region of interest" description="Disordered" evidence="1">
    <location>
        <begin position="34"/>
        <end position="82"/>
    </location>
</feature>
<dbReference type="EMBL" id="MU853354">
    <property type="protein sequence ID" value="KAK4109689.1"/>
    <property type="molecule type" value="Genomic_DNA"/>
</dbReference>
<comment type="caution">
    <text evidence="2">The sequence shown here is derived from an EMBL/GenBank/DDBJ whole genome shotgun (WGS) entry which is preliminary data.</text>
</comment>
<dbReference type="Proteomes" id="UP001302812">
    <property type="component" value="Unassembled WGS sequence"/>
</dbReference>
<reference evidence="2" key="1">
    <citation type="journal article" date="2023" name="Mol. Phylogenet. Evol.">
        <title>Genome-scale phylogeny and comparative genomics of the fungal order Sordariales.</title>
        <authorList>
            <person name="Hensen N."/>
            <person name="Bonometti L."/>
            <person name="Westerberg I."/>
            <person name="Brannstrom I.O."/>
            <person name="Guillou S."/>
            <person name="Cros-Aarteil S."/>
            <person name="Calhoun S."/>
            <person name="Haridas S."/>
            <person name="Kuo A."/>
            <person name="Mondo S."/>
            <person name="Pangilinan J."/>
            <person name="Riley R."/>
            <person name="LaButti K."/>
            <person name="Andreopoulos B."/>
            <person name="Lipzen A."/>
            <person name="Chen C."/>
            <person name="Yan M."/>
            <person name="Daum C."/>
            <person name="Ng V."/>
            <person name="Clum A."/>
            <person name="Steindorff A."/>
            <person name="Ohm R.A."/>
            <person name="Martin F."/>
            <person name="Silar P."/>
            <person name="Natvig D.O."/>
            <person name="Lalanne C."/>
            <person name="Gautier V."/>
            <person name="Ament-Velasquez S.L."/>
            <person name="Kruys A."/>
            <person name="Hutchinson M.I."/>
            <person name="Powell A.J."/>
            <person name="Barry K."/>
            <person name="Miller A.N."/>
            <person name="Grigoriev I.V."/>
            <person name="Debuchy R."/>
            <person name="Gladieux P."/>
            <person name="Hiltunen Thoren M."/>
            <person name="Johannesson H."/>
        </authorList>
    </citation>
    <scope>NUCLEOTIDE SEQUENCE</scope>
    <source>
        <strain evidence="2">CBS 508.74</strain>
    </source>
</reference>
<organism evidence="2 3">
    <name type="scientific">Canariomyces notabilis</name>
    <dbReference type="NCBI Taxonomy" id="2074819"/>
    <lineage>
        <taxon>Eukaryota</taxon>
        <taxon>Fungi</taxon>
        <taxon>Dikarya</taxon>
        <taxon>Ascomycota</taxon>
        <taxon>Pezizomycotina</taxon>
        <taxon>Sordariomycetes</taxon>
        <taxon>Sordariomycetidae</taxon>
        <taxon>Sordariales</taxon>
        <taxon>Chaetomiaceae</taxon>
        <taxon>Canariomyces</taxon>
    </lineage>
</organism>
<dbReference type="GeneID" id="89933338"/>
<proteinExistence type="predicted"/>